<dbReference type="Proteomes" id="UP001249020">
    <property type="component" value="Unassembled WGS sequence"/>
</dbReference>
<dbReference type="EMBL" id="JAVRIE010000001">
    <property type="protein sequence ID" value="MDT0581103.1"/>
    <property type="molecule type" value="Genomic_DNA"/>
</dbReference>
<reference evidence="3 4" key="1">
    <citation type="submission" date="2023-09" db="EMBL/GenBank/DDBJ databases">
        <authorList>
            <person name="Rey-Velasco X."/>
        </authorList>
    </citation>
    <scope>NUCLEOTIDE SEQUENCE [LARGE SCALE GENOMIC DNA]</scope>
    <source>
        <strain evidence="3 4">W409</strain>
    </source>
</reference>
<dbReference type="GO" id="GO:0004252">
    <property type="term" value="F:serine-type endopeptidase activity"/>
    <property type="evidence" value="ECO:0007669"/>
    <property type="project" value="TreeGrafter"/>
</dbReference>
<dbReference type="InterPro" id="IPR029058">
    <property type="entry name" value="AB_hydrolase_fold"/>
</dbReference>
<gene>
    <name evidence="3" type="ORF">RM544_00980</name>
</gene>
<evidence type="ECO:0000256" key="1">
    <source>
        <dbReference type="ARBA" id="ARBA00022801"/>
    </source>
</evidence>
<accession>A0AAW8QVA8</accession>
<organism evidence="3 4">
    <name type="scientific">Brumicola blandensis</name>
    <dbReference type="NCBI Taxonomy" id="3075611"/>
    <lineage>
        <taxon>Bacteria</taxon>
        <taxon>Pseudomonadati</taxon>
        <taxon>Pseudomonadota</taxon>
        <taxon>Gammaproteobacteria</taxon>
        <taxon>Alteromonadales</taxon>
        <taxon>Alteromonadaceae</taxon>
        <taxon>Brumicola</taxon>
    </lineage>
</organism>
<dbReference type="SUPFAM" id="SSF53474">
    <property type="entry name" value="alpha/beta-Hydrolases"/>
    <property type="match status" value="1"/>
</dbReference>
<dbReference type="GO" id="GO:0006508">
    <property type="term" value="P:proteolysis"/>
    <property type="evidence" value="ECO:0007669"/>
    <property type="project" value="InterPro"/>
</dbReference>
<evidence type="ECO:0000259" key="2">
    <source>
        <dbReference type="Pfam" id="PF00326"/>
    </source>
</evidence>
<comment type="caution">
    <text evidence="3">The sequence shown here is derived from an EMBL/GenBank/DDBJ whole genome shotgun (WGS) entry which is preliminary data.</text>
</comment>
<protein>
    <submittedName>
        <fullName evidence="3">Alpha/beta fold hydrolase</fullName>
    </submittedName>
</protein>
<name>A0AAW8QVA8_9ALTE</name>
<sequence>MRHNTVKNCFASYMVLFIAFINITYSNAAELIDRQHFTQPNPIIDVALSPDGQTSAILLKTSNQLFELWQFNMVSLTAVKHSVLRQGGELLWFENSNQLLVIAKNTVTQVDMISEKPPRLVAQLKPKDKLVINGVRQAHNLLVSKSSSVKSPNYLQRIIKDVKQEVFSHSAQITGALLNDNASNIYVKTVSAHTAEVSHIANGSQRSLFTCAASTLKNPCMLIAQSSNGKGVYVIGRFQSDLTGLYVYSIDTNTFELIHQDPLGVADIETVLLDRDGQPMMALYRGLTNKWYGLQKPAEQVLSSISPQLMQTVNDIQCSENLSLCLFISESPNKLSRDYYVYRNNPKGLQNIALYNKLELQHLLQNSPLEINVQPLTYKTSDGMTQYAYLYLPADQALETTPLVVYPHGGPHSRDYFQTNRFALFLASRGYAVLKPNFRGSTGFGLNYMLSSNNNFGRGRVLDDILEATDWVKQQGIGINASTAVVGESFGGFSAIASATFDKRFVVAIAAMPALDIGKVRQSILNRRVRTEDAQRLAFLWGDLNDAELLNKLHEQSPSNHADLLNAPLFIWAGARDPIVPVSHIKNYALKQLENGKSISLMIDKQAQHGPVSQHSMLGYMAMMEHVLSRYLNGEAQAINDSKLKRSLINMQTLDSSGWLTDYWQQAEQVL</sequence>
<dbReference type="Pfam" id="PF00326">
    <property type="entry name" value="Peptidase_S9"/>
    <property type="match status" value="1"/>
</dbReference>
<dbReference type="Gene3D" id="3.40.50.1820">
    <property type="entry name" value="alpha/beta hydrolase"/>
    <property type="match status" value="1"/>
</dbReference>
<keyword evidence="4" id="KW-1185">Reference proteome</keyword>
<dbReference type="SUPFAM" id="SSF82171">
    <property type="entry name" value="DPP6 N-terminal domain-like"/>
    <property type="match status" value="1"/>
</dbReference>
<dbReference type="RefSeq" id="WP_311359918.1">
    <property type="nucleotide sequence ID" value="NZ_JAVRIE010000001.1"/>
</dbReference>
<proteinExistence type="predicted"/>
<dbReference type="InterPro" id="IPR001375">
    <property type="entry name" value="Peptidase_S9_cat"/>
</dbReference>
<evidence type="ECO:0000313" key="3">
    <source>
        <dbReference type="EMBL" id="MDT0581103.1"/>
    </source>
</evidence>
<keyword evidence="1 3" id="KW-0378">Hydrolase</keyword>
<dbReference type="PANTHER" id="PTHR42776:SF27">
    <property type="entry name" value="DIPEPTIDYL PEPTIDASE FAMILY MEMBER 6"/>
    <property type="match status" value="1"/>
</dbReference>
<evidence type="ECO:0000313" key="4">
    <source>
        <dbReference type="Proteomes" id="UP001249020"/>
    </source>
</evidence>
<dbReference type="AlphaFoldDB" id="A0AAW8QVA8"/>
<feature type="domain" description="Peptidase S9 prolyl oligopeptidase catalytic" evidence="2">
    <location>
        <begin position="424"/>
        <end position="628"/>
    </location>
</feature>
<dbReference type="PANTHER" id="PTHR42776">
    <property type="entry name" value="SERINE PEPTIDASE S9 FAMILY MEMBER"/>
    <property type="match status" value="1"/>
</dbReference>